<evidence type="ECO:0000259" key="1">
    <source>
        <dbReference type="PROSITE" id="PS51724"/>
    </source>
</evidence>
<dbReference type="HOGENOM" id="CLU_042024_1_0_9"/>
<dbReference type="InterPro" id="IPR007730">
    <property type="entry name" value="SPOR-like_dom"/>
</dbReference>
<dbReference type="GO" id="GO:0009253">
    <property type="term" value="P:peptidoglycan catabolic process"/>
    <property type="evidence" value="ECO:0007669"/>
    <property type="project" value="InterPro"/>
</dbReference>
<dbReference type="SUPFAM" id="SSF55846">
    <property type="entry name" value="N-acetylmuramoyl-L-alanine amidase-like"/>
    <property type="match status" value="1"/>
</dbReference>
<dbReference type="AlphaFoldDB" id="C0DAG4"/>
<evidence type="ECO:0000313" key="3">
    <source>
        <dbReference type="Proteomes" id="UP000004756"/>
    </source>
</evidence>
<dbReference type="PANTHER" id="PTHR38687:SF1">
    <property type="entry name" value="CELL DIVISION PROTEIN DEDD"/>
    <property type="match status" value="1"/>
</dbReference>
<dbReference type="GO" id="GO:0032506">
    <property type="term" value="P:cytokinetic process"/>
    <property type="evidence" value="ECO:0007669"/>
    <property type="project" value="TreeGrafter"/>
</dbReference>
<dbReference type="EMBL" id="ACCJ01000535">
    <property type="protein sequence ID" value="EEG51680.1"/>
    <property type="molecule type" value="Genomic_DNA"/>
</dbReference>
<dbReference type="PANTHER" id="PTHR38687">
    <property type="entry name" value="CELL DIVISION PROTEIN DEDD-RELATED"/>
    <property type="match status" value="1"/>
</dbReference>
<dbReference type="InterPro" id="IPR036505">
    <property type="entry name" value="Amidase/PGRP_sf"/>
</dbReference>
<organism evidence="2 3">
    <name type="scientific">[Clostridium] asparagiforme DSM 15981</name>
    <dbReference type="NCBI Taxonomy" id="518636"/>
    <lineage>
        <taxon>Bacteria</taxon>
        <taxon>Bacillati</taxon>
        <taxon>Bacillota</taxon>
        <taxon>Clostridia</taxon>
        <taxon>Lachnospirales</taxon>
        <taxon>Lachnospiraceae</taxon>
        <taxon>Enterocloster</taxon>
    </lineage>
</organism>
<evidence type="ECO:0000313" key="2">
    <source>
        <dbReference type="EMBL" id="EEG51680.1"/>
    </source>
</evidence>
<reference evidence="2 3" key="2">
    <citation type="submission" date="2009-02" db="EMBL/GenBank/DDBJ databases">
        <title>Draft genome sequence of Clostridium asparagiforme (DSM 15981).</title>
        <authorList>
            <person name="Sudarsanam P."/>
            <person name="Ley R."/>
            <person name="Guruge J."/>
            <person name="Turnbaugh P.J."/>
            <person name="Mahowald M."/>
            <person name="Liep D."/>
            <person name="Gordon J."/>
        </authorList>
    </citation>
    <scope>NUCLEOTIDE SEQUENCE [LARGE SCALE GENOMIC DNA]</scope>
    <source>
        <strain evidence="2 3">DSM 15981</strain>
    </source>
</reference>
<dbReference type="Gene3D" id="3.30.70.1070">
    <property type="entry name" value="Sporulation related repeat"/>
    <property type="match status" value="1"/>
</dbReference>
<protein>
    <submittedName>
        <fullName evidence="2">Cpl-7 lysozyme C-terminal domain protein</fullName>
    </submittedName>
</protein>
<dbReference type="GO" id="GO:0042834">
    <property type="term" value="F:peptidoglycan binding"/>
    <property type="evidence" value="ECO:0007669"/>
    <property type="project" value="InterPro"/>
</dbReference>
<proteinExistence type="predicted"/>
<feature type="domain" description="SPOR" evidence="1">
    <location>
        <begin position="85"/>
        <end position="159"/>
    </location>
</feature>
<dbReference type="PROSITE" id="PS51724">
    <property type="entry name" value="SPOR"/>
    <property type="match status" value="1"/>
</dbReference>
<name>C0DAG4_9FIRM</name>
<dbReference type="GO" id="GO:0008745">
    <property type="term" value="F:N-acetylmuramoyl-L-alanine amidase activity"/>
    <property type="evidence" value="ECO:0007669"/>
    <property type="project" value="InterPro"/>
</dbReference>
<dbReference type="GO" id="GO:0032153">
    <property type="term" value="C:cell division site"/>
    <property type="evidence" value="ECO:0007669"/>
    <property type="project" value="TreeGrafter"/>
</dbReference>
<dbReference type="GO" id="GO:0030428">
    <property type="term" value="C:cell septum"/>
    <property type="evidence" value="ECO:0007669"/>
    <property type="project" value="TreeGrafter"/>
</dbReference>
<dbReference type="SUPFAM" id="SSF110997">
    <property type="entry name" value="Sporulation related repeat"/>
    <property type="match status" value="1"/>
</dbReference>
<dbReference type="InterPro" id="IPR052521">
    <property type="entry name" value="Cell_div_SPOR-domain"/>
</dbReference>
<comment type="caution">
    <text evidence="2">The sequence shown here is derived from an EMBL/GenBank/DDBJ whole genome shotgun (WGS) entry which is preliminary data.</text>
</comment>
<dbReference type="InterPro" id="IPR036680">
    <property type="entry name" value="SPOR-like_sf"/>
</dbReference>
<gene>
    <name evidence="2" type="ORF">CLOSTASPAR_06267</name>
</gene>
<dbReference type="SMART" id="SM01095">
    <property type="entry name" value="Cpl-7"/>
    <property type="match status" value="1"/>
</dbReference>
<accession>C0DAG4</accession>
<dbReference type="Pfam" id="PF05036">
    <property type="entry name" value="SPOR"/>
    <property type="match status" value="2"/>
</dbReference>
<dbReference type="Gene3D" id="3.40.80.10">
    <property type="entry name" value="Peptidoglycan recognition protein-like"/>
    <property type="match status" value="1"/>
</dbReference>
<reference evidence="2 3" key="1">
    <citation type="submission" date="2009-01" db="EMBL/GenBank/DDBJ databases">
        <authorList>
            <person name="Fulton L."/>
            <person name="Clifton S."/>
            <person name="Fulton B."/>
            <person name="Xu J."/>
            <person name="Minx P."/>
            <person name="Pepin K.H."/>
            <person name="Johnson M."/>
            <person name="Bhonagiri V."/>
            <person name="Nash W.E."/>
            <person name="Mardis E.R."/>
            <person name="Wilson R.K."/>
        </authorList>
    </citation>
    <scope>NUCLEOTIDE SEQUENCE [LARGE SCALE GENOMIC DNA]</scope>
    <source>
        <strain evidence="2 3">DSM 15981</strain>
    </source>
</reference>
<keyword evidence="3" id="KW-1185">Reference proteome</keyword>
<dbReference type="Pfam" id="PF08230">
    <property type="entry name" value="CW_7"/>
    <property type="match status" value="1"/>
</dbReference>
<dbReference type="InterPro" id="IPR013168">
    <property type="entry name" value="Cpl_7_lyso_C"/>
</dbReference>
<sequence length="213" mass="23405">MTDAVYQSLIKLCVDICRRNGKNKLLWFGDKDKTLAYEPKAGEMVLTVHRWFANKACPGDWLYSRLGDLAAKVTAQLSSGASTPSTDGTLYRVQAGAFKNKENADRQLEKIKAAGFDTYMVQAGGYYKIQVGAYSVKANAENMLAKVKAAGFDAFITTEQGQAVSSTPAKKSIDEIAREVIRGDWGNGRDRKNRLTAAGYDYDAVQARVNQLL</sequence>
<dbReference type="Proteomes" id="UP000004756">
    <property type="component" value="Unassembled WGS sequence"/>
</dbReference>